<reference evidence="1" key="2">
    <citation type="journal article" date="2015" name="Fish Shellfish Immunol.">
        <title>Early steps in the European eel (Anguilla anguilla)-Vibrio vulnificus interaction in the gills: Role of the RtxA13 toxin.</title>
        <authorList>
            <person name="Callol A."/>
            <person name="Pajuelo D."/>
            <person name="Ebbesson L."/>
            <person name="Teles M."/>
            <person name="MacKenzie S."/>
            <person name="Amaro C."/>
        </authorList>
    </citation>
    <scope>NUCLEOTIDE SEQUENCE</scope>
</reference>
<evidence type="ECO:0000313" key="1">
    <source>
        <dbReference type="EMBL" id="JAH96860.1"/>
    </source>
</evidence>
<organism evidence="1">
    <name type="scientific">Anguilla anguilla</name>
    <name type="common">European freshwater eel</name>
    <name type="synonym">Muraena anguilla</name>
    <dbReference type="NCBI Taxonomy" id="7936"/>
    <lineage>
        <taxon>Eukaryota</taxon>
        <taxon>Metazoa</taxon>
        <taxon>Chordata</taxon>
        <taxon>Craniata</taxon>
        <taxon>Vertebrata</taxon>
        <taxon>Euteleostomi</taxon>
        <taxon>Actinopterygii</taxon>
        <taxon>Neopterygii</taxon>
        <taxon>Teleostei</taxon>
        <taxon>Anguilliformes</taxon>
        <taxon>Anguillidae</taxon>
        <taxon>Anguilla</taxon>
    </lineage>
</organism>
<proteinExistence type="predicted"/>
<dbReference type="EMBL" id="GBXM01011717">
    <property type="protein sequence ID" value="JAH96860.1"/>
    <property type="molecule type" value="Transcribed_RNA"/>
</dbReference>
<sequence>MLNKMTTQQQLLGMDMLSGMKNSGIQTKFPWHLEGWQDVLTNTEEAFNASLMNSGQAGGILIWPIFFVQLWASVKDAQYKSKRVYESCQSMHVQNRNYTAMILCLYTI</sequence>
<dbReference type="AlphaFoldDB" id="A0A0E9X4S1"/>
<accession>A0A0E9X4S1</accession>
<protein>
    <submittedName>
        <fullName evidence="1">Uncharacterized protein</fullName>
    </submittedName>
</protein>
<name>A0A0E9X4S1_ANGAN</name>
<reference evidence="1" key="1">
    <citation type="submission" date="2014-11" db="EMBL/GenBank/DDBJ databases">
        <authorList>
            <person name="Amaro Gonzalez C."/>
        </authorList>
    </citation>
    <scope>NUCLEOTIDE SEQUENCE</scope>
</reference>